<sequence>MNFKFRYNTDKISCDYMCMIENRKENYLFSFLLSIFLTSLFHAQNTAPTCIGNWGPPIVNQTFGQGNATNEWYGPLSTYAPGASTSTTFVGAAGPAGNLTDGYSGLVKNPAVQQGSFGWINSADHTGNTNGLMLLINAPSTAATVFFEYVMNDLCPNTTLKLSIWVLNVNSPGTCSPNYQFPNLTLRAVDPTTGNILGTSITGNIPVNSNWKEFSVIFNNTSSSSVKLQIINNSVGNGCGNDLAIDDITVSPCIPSSIVAAPSASTRLCPDQNSTVTFTANLTGGSYNPAEYQWQYSNDSGATWIDHGTPSTNPNYTFDSTGKPPGTYLVRFKVGPQGSSHNSQCNAISRNETVVIGIPPKVNDTTIVSCFIEDNPVTALFNLNNANVTSETAITKKYYPSPTDAMNSTNEIMNPLSYNAPNGVVYVKVFNVHGCYSIAKVTLTVLAPVYSNILKDKIICIEDKTTLDAGAGFNGYEWSTGETTQSISNVGVGTYWVKLKTGDCIAIQHVKVYASEQPVIKSIDISNNTVTVHAEGGTKPYRYSMDNITWQDSNVFLNVTRGEGRIYVQDLYACEPNEVKITVLNLMNVITPNGDGINDVIDYSALGIKNNLTMNIYDRYGNNVYNLDKSRGYKWDGTFGGKKVPTGTYWYSLFWNENNKNKTSFKFSGWILVKNRE</sequence>
<dbReference type="NCBIfam" id="TIGR04131">
    <property type="entry name" value="Bac_Flav_CTERM"/>
    <property type="match status" value="1"/>
</dbReference>
<organism evidence="1 2">
    <name type="scientific">Chryseobacterium pennae</name>
    <dbReference type="NCBI Taxonomy" id="2258962"/>
    <lineage>
        <taxon>Bacteria</taxon>
        <taxon>Pseudomonadati</taxon>
        <taxon>Bacteroidota</taxon>
        <taxon>Flavobacteriia</taxon>
        <taxon>Flavobacteriales</taxon>
        <taxon>Weeksellaceae</taxon>
        <taxon>Chryseobacterium group</taxon>
        <taxon>Chryseobacterium</taxon>
    </lineage>
</organism>
<dbReference type="InterPro" id="IPR013783">
    <property type="entry name" value="Ig-like_fold"/>
</dbReference>
<accession>A0A3D9C1R4</accession>
<keyword evidence="2" id="KW-1185">Reference proteome</keyword>
<protein>
    <recommendedName>
        <fullName evidence="3">Gliding motility-associated C-terminal domain-containing protein</fullName>
    </recommendedName>
</protein>
<dbReference type="RefSeq" id="WP_115973555.1">
    <property type="nucleotide sequence ID" value="NZ_QNVT01000037.1"/>
</dbReference>
<evidence type="ECO:0000313" key="2">
    <source>
        <dbReference type="Proteomes" id="UP000256686"/>
    </source>
</evidence>
<name>A0A3D9C1R4_9FLAO</name>
<dbReference type="InterPro" id="IPR026341">
    <property type="entry name" value="T9SS_type_B"/>
</dbReference>
<evidence type="ECO:0008006" key="3">
    <source>
        <dbReference type="Google" id="ProtNLM"/>
    </source>
</evidence>
<dbReference type="AlphaFoldDB" id="A0A3D9C1R4"/>
<proteinExistence type="predicted"/>
<dbReference type="Pfam" id="PF13585">
    <property type="entry name" value="CHU_C"/>
    <property type="match status" value="1"/>
</dbReference>
<dbReference type="Gene3D" id="2.60.120.200">
    <property type="match status" value="1"/>
</dbReference>
<dbReference type="Gene3D" id="2.60.40.10">
    <property type="entry name" value="Immunoglobulins"/>
    <property type="match status" value="1"/>
</dbReference>
<comment type="caution">
    <text evidence="1">The sequence shown here is derived from an EMBL/GenBank/DDBJ whole genome shotgun (WGS) entry which is preliminary data.</text>
</comment>
<evidence type="ECO:0000313" key="1">
    <source>
        <dbReference type="EMBL" id="REC59472.1"/>
    </source>
</evidence>
<dbReference type="EMBL" id="QNVT01000037">
    <property type="protein sequence ID" value="REC59472.1"/>
    <property type="molecule type" value="Genomic_DNA"/>
</dbReference>
<dbReference type="Proteomes" id="UP000256686">
    <property type="component" value="Unassembled WGS sequence"/>
</dbReference>
<gene>
    <name evidence="1" type="ORF">DRF65_25655</name>
</gene>
<reference evidence="2" key="1">
    <citation type="submission" date="2018-06" db="EMBL/GenBank/DDBJ databases">
        <authorList>
            <person name="Lum Nde A."/>
            <person name="Hugo C."/>
        </authorList>
    </citation>
    <scope>NUCLEOTIDE SEQUENCE [LARGE SCALE GENOMIC DNA]</scope>
    <source>
        <strain evidence="2">1_F178</strain>
    </source>
</reference>